<comment type="catalytic activity">
    <reaction evidence="18">
        <text>N-(9Z-octadecenoyl)-L-serine + H2O = L-serine + (9Z)-octadecenoate</text>
        <dbReference type="Rhea" id="RHEA:51352"/>
        <dbReference type="ChEBI" id="CHEBI:15377"/>
        <dbReference type="ChEBI" id="CHEBI:30823"/>
        <dbReference type="ChEBI" id="CHEBI:33384"/>
        <dbReference type="ChEBI" id="CHEBI:134031"/>
    </reaction>
    <physiologicalReaction direction="left-to-right" evidence="18">
        <dbReference type="Rhea" id="RHEA:51353"/>
    </physiologicalReaction>
</comment>
<comment type="catalytic activity">
    <reaction evidence="13">
        <text>N-hexadecanoyl-L-phenylalanine + H2O = hexadecanoate + L-phenylalanine</text>
        <dbReference type="Rhea" id="RHEA:64124"/>
        <dbReference type="ChEBI" id="CHEBI:7896"/>
        <dbReference type="ChEBI" id="CHEBI:15377"/>
        <dbReference type="ChEBI" id="CHEBI:58095"/>
        <dbReference type="ChEBI" id="CHEBI:149699"/>
    </reaction>
    <physiologicalReaction direction="left-to-right" evidence="13">
        <dbReference type="Rhea" id="RHEA:64125"/>
    </physiologicalReaction>
</comment>
<feature type="non-terminal residue" evidence="27">
    <location>
        <position position="1"/>
    </location>
</feature>
<evidence type="ECO:0000256" key="12">
    <source>
        <dbReference type="ARBA" id="ARBA00047874"/>
    </source>
</evidence>
<dbReference type="InterPro" id="IPR011650">
    <property type="entry name" value="Peptidase_M20_dimer"/>
</dbReference>
<evidence type="ECO:0000313" key="28">
    <source>
        <dbReference type="Proteomes" id="UP000192247"/>
    </source>
</evidence>
<evidence type="ECO:0000256" key="4">
    <source>
        <dbReference type="ARBA" id="ARBA00022723"/>
    </source>
</evidence>
<dbReference type="FunCoup" id="A0A1V9XU92">
    <property type="interactions" value="219"/>
</dbReference>
<feature type="domain" description="Peptidase M20 dimerisation" evidence="26">
    <location>
        <begin position="430"/>
        <end position="572"/>
    </location>
</feature>
<comment type="catalytic activity">
    <reaction evidence="20">
        <text>N-(9Z-octadecenoyl)-L-tryptophan + H2O = L-tryptophan + (9Z)-octadecenoate</text>
        <dbReference type="Rhea" id="RHEA:64176"/>
        <dbReference type="ChEBI" id="CHEBI:15377"/>
        <dbReference type="ChEBI" id="CHEBI:30823"/>
        <dbReference type="ChEBI" id="CHEBI:57912"/>
        <dbReference type="ChEBI" id="CHEBI:149733"/>
    </reaction>
    <physiologicalReaction direction="left-to-right" evidence="20">
        <dbReference type="Rhea" id="RHEA:64177"/>
    </physiologicalReaction>
</comment>
<comment type="catalytic activity">
    <reaction evidence="19">
        <text>N-(9Z-octadecenoyl)-L-glutamine + H2O = L-glutamine + (9Z)-octadecenoate</text>
        <dbReference type="Rhea" id="RHEA:51356"/>
        <dbReference type="ChEBI" id="CHEBI:15377"/>
        <dbReference type="ChEBI" id="CHEBI:30823"/>
        <dbReference type="ChEBI" id="CHEBI:58359"/>
        <dbReference type="ChEBI" id="CHEBI:134033"/>
    </reaction>
    <physiologicalReaction direction="left-to-right" evidence="19">
        <dbReference type="Rhea" id="RHEA:51357"/>
    </physiologicalReaction>
</comment>
<evidence type="ECO:0000256" key="20">
    <source>
        <dbReference type="ARBA" id="ARBA00048822"/>
    </source>
</evidence>
<evidence type="ECO:0000256" key="25">
    <source>
        <dbReference type="ARBA" id="ARBA00049457"/>
    </source>
</evidence>
<dbReference type="STRING" id="418985.A0A1V9XU92"/>
<organism evidence="27 28">
    <name type="scientific">Tropilaelaps mercedesae</name>
    <dbReference type="NCBI Taxonomy" id="418985"/>
    <lineage>
        <taxon>Eukaryota</taxon>
        <taxon>Metazoa</taxon>
        <taxon>Ecdysozoa</taxon>
        <taxon>Arthropoda</taxon>
        <taxon>Chelicerata</taxon>
        <taxon>Arachnida</taxon>
        <taxon>Acari</taxon>
        <taxon>Parasitiformes</taxon>
        <taxon>Mesostigmata</taxon>
        <taxon>Gamasina</taxon>
        <taxon>Dermanyssoidea</taxon>
        <taxon>Laelapidae</taxon>
        <taxon>Tropilaelaps</taxon>
    </lineage>
</organism>
<evidence type="ECO:0000256" key="8">
    <source>
        <dbReference type="ARBA" id="ARBA00047450"/>
    </source>
</evidence>
<evidence type="ECO:0000256" key="5">
    <source>
        <dbReference type="ARBA" id="ARBA00022801"/>
    </source>
</evidence>
<evidence type="ECO:0000256" key="3">
    <source>
        <dbReference type="ARBA" id="ARBA00022670"/>
    </source>
</evidence>
<comment type="catalytic activity">
    <reaction evidence="23">
        <text>L-phenylalanine + (9Z)-octadecenoate = N-(9Z-octadecenoyl)-L-phenylalanine + H2O</text>
        <dbReference type="Rhea" id="RHEA:51300"/>
        <dbReference type="ChEBI" id="CHEBI:15377"/>
        <dbReference type="ChEBI" id="CHEBI:30823"/>
        <dbReference type="ChEBI" id="CHEBI:58095"/>
        <dbReference type="ChEBI" id="CHEBI:134020"/>
    </reaction>
    <physiologicalReaction direction="left-to-right" evidence="23">
        <dbReference type="Rhea" id="RHEA:51301"/>
    </physiologicalReaction>
    <physiologicalReaction direction="right-to-left" evidence="23">
        <dbReference type="Rhea" id="RHEA:51302"/>
    </physiologicalReaction>
</comment>
<keyword evidence="6" id="KW-0862">Zinc</keyword>
<evidence type="ECO:0000256" key="21">
    <source>
        <dbReference type="ARBA" id="ARBA00048827"/>
    </source>
</evidence>
<dbReference type="GO" id="GO:0004046">
    <property type="term" value="F:aminoacylase activity"/>
    <property type="evidence" value="ECO:0007669"/>
    <property type="project" value="UniProtKB-EC"/>
</dbReference>
<comment type="caution">
    <text evidence="27">The sequence shown here is derived from an EMBL/GenBank/DDBJ whole genome shotgun (WGS) entry which is preliminary data.</text>
</comment>
<protein>
    <submittedName>
        <fullName evidence="27">Putative carboxypeptidase PM20D1-like</fullName>
    </submittedName>
</protein>
<evidence type="ECO:0000256" key="6">
    <source>
        <dbReference type="ARBA" id="ARBA00022833"/>
    </source>
</evidence>
<dbReference type="Pfam" id="PF07687">
    <property type="entry name" value="M20_dimer"/>
    <property type="match status" value="1"/>
</dbReference>
<keyword evidence="28" id="KW-1185">Reference proteome</keyword>
<comment type="function">
    <text evidence="7">Secreted enzyme that regulates the endogenous N-fatty acyl amino acid (NAAs) tissue and circulating levels by functioning as a bidirectional NAA synthase/hydrolase. It condenses free fatty acids and free amino acids to generate NAAs and bidirectionally catalyzes the reverse hydrolysis reaction. Some of these NAAs stimulate oxidative metabolism via mitochondrial uncoupling, increasing energy expenditure in a UPC1-independent manner. Thereby, this secreted protein may indirectly regulate whole body energy expenditure. PM20D1 circulates in tight association with both low- and high-density (LDL and HDL,respectively) lipoprotein particles.</text>
</comment>
<dbReference type="GO" id="GO:0043604">
    <property type="term" value="P:amide biosynthetic process"/>
    <property type="evidence" value="ECO:0007669"/>
    <property type="project" value="TreeGrafter"/>
</dbReference>
<comment type="similarity">
    <text evidence="2">Belongs to the peptidase M20A family.</text>
</comment>
<dbReference type="SUPFAM" id="SSF55031">
    <property type="entry name" value="Bacterial exopeptidase dimerisation domain"/>
    <property type="match status" value="1"/>
</dbReference>
<evidence type="ECO:0000256" key="10">
    <source>
        <dbReference type="ARBA" id="ARBA00047723"/>
    </source>
</evidence>
<evidence type="ECO:0000256" key="2">
    <source>
        <dbReference type="ARBA" id="ARBA00006247"/>
    </source>
</evidence>
<dbReference type="InterPro" id="IPR047177">
    <property type="entry name" value="Pept_M20A"/>
</dbReference>
<comment type="catalytic activity">
    <reaction evidence="25">
        <text>N-(9Z-octadecenoyl)-L-lysine + H2O = L-lysine + (9Z)-octadecenoate</text>
        <dbReference type="Rhea" id="RHEA:64192"/>
        <dbReference type="ChEBI" id="CHEBI:15377"/>
        <dbReference type="ChEBI" id="CHEBI:30823"/>
        <dbReference type="ChEBI" id="CHEBI:32551"/>
        <dbReference type="ChEBI" id="CHEBI:149731"/>
    </reaction>
    <physiologicalReaction direction="left-to-right" evidence="25">
        <dbReference type="Rhea" id="RHEA:64193"/>
    </physiologicalReaction>
</comment>
<evidence type="ECO:0000256" key="7">
    <source>
        <dbReference type="ARBA" id="ARBA00046147"/>
    </source>
</evidence>
<evidence type="ECO:0000256" key="13">
    <source>
        <dbReference type="ARBA" id="ARBA00047879"/>
    </source>
</evidence>
<dbReference type="PANTHER" id="PTHR45962:SF1">
    <property type="entry name" value="N-FATTY-ACYL-AMINO ACID SYNTHASE_HYDROLASE PM20D1"/>
    <property type="match status" value="1"/>
</dbReference>
<accession>A0A1V9XU92</accession>
<dbReference type="Gene3D" id="3.30.70.360">
    <property type="match status" value="1"/>
</dbReference>
<comment type="catalytic activity">
    <reaction evidence="24">
        <text>N-(5Z,8Z,11Z,14Z-eicosatetraenoyl)-L-serine + H2O = (5Z,8Z,11Z,14Z)-eicosatetraenoate + L-serine</text>
        <dbReference type="Rhea" id="RHEA:64116"/>
        <dbReference type="ChEBI" id="CHEBI:15377"/>
        <dbReference type="ChEBI" id="CHEBI:32395"/>
        <dbReference type="ChEBI" id="CHEBI:33384"/>
        <dbReference type="ChEBI" id="CHEBI:149697"/>
    </reaction>
    <physiologicalReaction direction="left-to-right" evidence="24">
        <dbReference type="Rhea" id="RHEA:64117"/>
    </physiologicalReaction>
    <physiologicalReaction direction="right-to-left" evidence="24">
        <dbReference type="Rhea" id="RHEA:64118"/>
    </physiologicalReaction>
</comment>
<comment type="catalytic activity">
    <reaction evidence="22">
        <text>an N-acyl-aromatic L-alpha-amino acid + H2O = an aromatic L-alpha-amino acid + a carboxylate</text>
        <dbReference type="Rhea" id="RHEA:54184"/>
        <dbReference type="ChEBI" id="CHEBI:15377"/>
        <dbReference type="ChEBI" id="CHEBI:29067"/>
        <dbReference type="ChEBI" id="CHEBI:84824"/>
        <dbReference type="ChEBI" id="CHEBI:138093"/>
        <dbReference type="EC" id="3.5.1.114"/>
    </reaction>
    <physiologicalReaction direction="left-to-right" evidence="22">
        <dbReference type="Rhea" id="RHEA:54185"/>
    </physiologicalReaction>
    <physiologicalReaction direction="right-to-left" evidence="22">
        <dbReference type="Rhea" id="RHEA:54186"/>
    </physiologicalReaction>
</comment>
<comment type="catalytic activity">
    <reaction evidence="16">
        <text>N-(5Z,8Z,11Z,14Z)-eicosatetraenoyl-glycine + H2O = (5Z,8Z,11Z,14Z)-eicosatetraenoate + glycine</text>
        <dbReference type="Rhea" id="RHEA:64108"/>
        <dbReference type="ChEBI" id="CHEBI:15377"/>
        <dbReference type="ChEBI" id="CHEBI:32395"/>
        <dbReference type="ChEBI" id="CHEBI:57305"/>
        <dbReference type="ChEBI" id="CHEBI:59002"/>
    </reaction>
    <physiologicalReaction direction="left-to-right" evidence="16">
        <dbReference type="Rhea" id="RHEA:64109"/>
    </physiologicalReaction>
    <physiologicalReaction direction="right-to-left" evidence="16">
        <dbReference type="Rhea" id="RHEA:64110"/>
    </physiologicalReaction>
</comment>
<evidence type="ECO:0000256" key="14">
    <source>
        <dbReference type="ARBA" id="ARBA00048145"/>
    </source>
</evidence>
<dbReference type="Proteomes" id="UP000192247">
    <property type="component" value="Unassembled WGS sequence"/>
</dbReference>
<comment type="catalytic activity">
    <reaction evidence="10">
        <text>N-octadecanoyl-L-phenylalanine + H2O = octadecanoate + L-phenylalanine</text>
        <dbReference type="Rhea" id="RHEA:64128"/>
        <dbReference type="ChEBI" id="CHEBI:15377"/>
        <dbReference type="ChEBI" id="CHEBI:25629"/>
        <dbReference type="ChEBI" id="CHEBI:58095"/>
        <dbReference type="ChEBI" id="CHEBI:149700"/>
    </reaction>
    <physiologicalReaction direction="left-to-right" evidence="10">
        <dbReference type="Rhea" id="RHEA:64129"/>
    </physiologicalReaction>
</comment>
<keyword evidence="3" id="KW-0645">Protease</keyword>
<comment type="catalytic activity">
    <reaction evidence="12">
        <text>(5Z,8Z,11Z,14Z)-eicosatetraenoate + L-phenylalanine = N-(5Z,8Z,11Z,14Z-eicosatetraenoyl)-L-phenylalanine + H2O</text>
        <dbReference type="Rhea" id="RHEA:51312"/>
        <dbReference type="ChEBI" id="CHEBI:15377"/>
        <dbReference type="ChEBI" id="CHEBI:32395"/>
        <dbReference type="ChEBI" id="CHEBI:58095"/>
        <dbReference type="ChEBI" id="CHEBI:134022"/>
    </reaction>
    <physiologicalReaction direction="left-to-right" evidence="12">
        <dbReference type="Rhea" id="RHEA:51313"/>
    </physiologicalReaction>
    <physiologicalReaction direction="right-to-left" evidence="12">
        <dbReference type="Rhea" id="RHEA:51314"/>
    </physiologicalReaction>
</comment>
<evidence type="ECO:0000256" key="11">
    <source>
        <dbReference type="ARBA" id="ARBA00047866"/>
    </source>
</evidence>
<comment type="catalytic activity">
    <reaction evidence="17">
        <text>an N-acyl-L-amino acid + H2O = an L-alpha-amino acid + a carboxylate</text>
        <dbReference type="Rhea" id="RHEA:15565"/>
        <dbReference type="ChEBI" id="CHEBI:15377"/>
        <dbReference type="ChEBI" id="CHEBI:29067"/>
        <dbReference type="ChEBI" id="CHEBI:59869"/>
        <dbReference type="ChEBI" id="CHEBI:59874"/>
        <dbReference type="EC" id="3.5.1.14"/>
    </reaction>
    <physiologicalReaction direction="left-to-right" evidence="17">
        <dbReference type="Rhea" id="RHEA:15566"/>
    </physiologicalReaction>
    <physiologicalReaction direction="right-to-left" evidence="17">
        <dbReference type="Rhea" id="RHEA:15567"/>
    </physiologicalReaction>
</comment>
<name>A0A1V9XU92_9ACAR</name>
<dbReference type="InParanoid" id="A0A1V9XU92"/>
<comment type="catalytic activity">
    <reaction evidence="9">
        <text>N-(4Z,7Z,10Z,13Z,16Z,19Z-docosahexaenoyl)-L-phenylalanine + H2O = (4Z,7Z,10Z,13Z,16Z,19Z)-docosahexaenoate + L-phenylalanine</text>
        <dbReference type="Rhea" id="RHEA:64132"/>
        <dbReference type="ChEBI" id="CHEBI:15377"/>
        <dbReference type="ChEBI" id="CHEBI:58095"/>
        <dbReference type="ChEBI" id="CHEBI:77016"/>
        <dbReference type="ChEBI" id="CHEBI:149701"/>
    </reaction>
    <physiologicalReaction direction="left-to-right" evidence="9">
        <dbReference type="Rhea" id="RHEA:64133"/>
    </physiologicalReaction>
</comment>
<keyword evidence="27" id="KW-0121">Carboxypeptidase</keyword>
<dbReference type="GO" id="GO:0006508">
    <property type="term" value="P:proteolysis"/>
    <property type="evidence" value="ECO:0007669"/>
    <property type="project" value="UniProtKB-KW"/>
</dbReference>
<proteinExistence type="inferred from homology"/>
<dbReference type="PANTHER" id="PTHR45962">
    <property type="entry name" value="N-FATTY-ACYL-AMINO ACID SYNTHASE/HYDROLASE PM20D1"/>
    <property type="match status" value="1"/>
</dbReference>
<evidence type="ECO:0000259" key="26">
    <source>
        <dbReference type="Pfam" id="PF07687"/>
    </source>
</evidence>
<dbReference type="GO" id="GO:0006520">
    <property type="term" value="P:amino acid metabolic process"/>
    <property type="evidence" value="ECO:0007669"/>
    <property type="project" value="TreeGrafter"/>
</dbReference>
<evidence type="ECO:0000256" key="24">
    <source>
        <dbReference type="ARBA" id="ARBA00049100"/>
    </source>
</evidence>
<dbReference type="Gene3D" id="1.10.150.900">
    <property type="match status" value="1"/>
</dbReference>
<dbReference type="GO" id="GO:0043605">
    <property type="term" value="P:amide catabolic process"/>
    <property type="evidence" value="ECO:0007669"/>
    <property type="project" value="TreeGrafter"/>
</dbReference>
<evidence type="ECO:0000256" key="23">
    <source>
        <dbReference type="ARBA" id="ARBA00048879"/>
    </source>
</evidence>
<evidence type="ECO:0000256" key="16">
    <source>
        <dbReference type="ARBA" id="ARBA00048402"/>
    </source>
</evidence>
<keyword evidence="4" id="KW-0479">Metal-binding</keyword>
<dbReference type="GO" id="GO:0004180">
    <property type="term" value="F:carboxypeptidase activity"/>
    <property type="evidence" value="ECO:0007669"/>
    <property type="project" value="UniProtKB-KW"/>
</dbReference>
<dbReference type="EMBL" id="MNPL01004146">
    <property type="protein sequence ID" value="OQR76938.1"/>
    <property type="molecule type" value="Genomic_DNA"/>
</dbReference>
<comment type="catalytic activity">
    <reaction evidence="8">
        <text>(9Z)-octadecenoate + glycine = N-(9Z-octadecenoyl)glycine + H2O</text>
        <dbReference type="Rhea" id="RHEA:51316"/>
        <dbReference type="ChEBI" id="CHEBI:15377"/>
        <dbReference type="ChEBI" id="CHEBI:30823"/>
        <dbReference type="ChEBI" id="CHEBI:57305"/>
        <dbReference type="ChEBI" id="CHEBI:133992"/>
    </reaction>
    <physiologicalReaction direction="right-to-left" evidence="8">
        <dbReference type="Rhea" id="RHEA:51318"/>
    </physiologicalReaction>
</comment>
<keyword evidence="5" id="KW-0378">Hydrolase</keyword>
<evidence type="ECO:0000256" key="1">
    <source>
        <dbReference type="ARBA" id="ARBA00004872"/>
    </source>
</evidence>
<dbReference type="SUPFAM" id="SSF53187">
    <property type="entry name" value="Zn-dependent exopeptidases"/>
    <property type="match status" value="1"/>
</dbReference>
<evidence type="ECO:0000256" key="19">
    <source>
        <dbReference type="ARBA" id="ARBA00048729"/>
    </source>
</evidence>
<reference evidence="27 28" key="1">
    <citation type="journal article" date="2017" name="Gigascience">
        <title>Draft genome of the honey bee ectoparasitic mite, Tropilaelaps mercedesae, is shaped by the parasitic life history.</title>
        <authorList>
            <person name="Dong X."/>
            <person name="Armstrong S.D."/>
            <person name="Xia D."/>
            <person name="Makepeace B.L."/>
            <person name="Darby A.C."/>
            <person name="Kadowaki T."/>
        </authorList>
    </citation>
    <scope>NUCLEOTIDE SEQUENCE [LARGE SCALE GENOMIC DNA]</scope>
    <source>
        <strain evidence="27">Wuxi-XJTLU</strain>
    </source>
</reference>
<evidence type="ECO:0000256" key="22">
    <source>
        <dbReference type="ARBA" id="ARBA00048840"/>
    </source>
</evidence>
<sequence>VGVEEKGLLRVKIKATTHRNRRPFTRVSEESAVIRLARAVSRFKHDVHPTIMTDFVRAMIWHVAPYASFPYNMVLANMWLFRPLLEMLMANEDNTSGFVRTTTAVTIIRGGLLDTVVPEVAEAFVTHCVLPELSVAETLRRDCEILGNINNVTAAVDNWIPPVERNPLGRQKLGYTELPKDVGFVALQESIGAVFPFAIVVPSLMTTPTASRYYVNLTRYIYRYETISYDSDEKNEADKRQKAKQALVDFREFILTNFSQIFERDFIKVLNNETSDSALDSCGNSSYPSLLLQIEGANTELSPYMLCAHMDVVPSNDVGSNGFVAKEVTSEQNETFIYGRGALDDKHNLMSIMEVLNELKIRPNRTFYVAFGHDEEILGNHGAHEMAKCLSQILETNRGGQKLAFVLDEGLFVLNGSMPMIDKPLAFIGVAEKGFLNVNVSVTDSRGHSSFPPQETAITKLARAISRFTNDAHPAELTDLHSRMIWKLAPYANFPANMIMANMWLFSPIVEKMMANQEKTSALMRTSTAVTKIRGGEKTNMLPGYAEAIVNHRVMPGQTLDEVLQYDRDLVKDIPNITINMHEWRAPVDFNPIRDDSDNTNLTKPLTEVGLIALEQTIGAVFPSAVVVPTILMAATDSRHYANLTHYIYRFSPLNINVEETSGIHGDGERISVNQYRMMCNFYWHLIKTMGRLNDNSSVPLTEEDY</sequence>
<comment type="catalytic activity">
    <reaction evidence="11">
        <text>N-(9Z-octadecenoyl)-L-tyrosine + H2O = L-tyrosine + (9Z)-octadecenoate</text>
        <dbReference type="Rhea" id="RHEA:64184"/>
        <dbReference type="ChEBI" id="CHEBI:15377"/>
        <dbReference type="ChEBI" id="CHEBI:30823"/>
        <dbReference type="ChEBI" id="CHEBI:58315"/>
        <dbReference type="ChEBI" id="CHEBI:149734"/>
    </reaction>
    <physiologicalReaction direction="left-to-right" evidence="11">
        <dbReference type="Rhea" id="RHEA:64185"/>
    </physiologicalReaction>
</comment>
<evidence type="ECO:0000256" key="9">
    <source>
        <dbReference type="ARBA" id="ARBA00047567"/>
    </source>
</evidence>
<dbReference type="InterPro" id="IPR002933">
    <property type="entry name" value="Peptidase_M20"/>
</dbReference>
<dbReference type="InterPro" id="IPR036264">
    <property type="entry name" value="Bact_exopeptidase_dim_dom"/>
</dbReference>
<evidence type="ECO:0000256" key="15">
    <source>
        <dbReference type="ARBA" id="ARBA00048380"/>
    </source>
</evidence>
<evidence type="ECO:0000256" key="18">
    <source>
        <dbReference type="ARBA" id="ARBA00048597"/>
    </source>
</evidence>
<dbReference type="Gene3D" id="3.40.630.10">
    <property type="entry name" value="Zn peptidases"/>
    <property type="match status" value="1"/>
</dbReference>
<comment type="catalytic activity">
    <reaction evidence="15">
        <text>N-(9Z-octadecenoyl)-L-asparagine + H2O = L-asparagine + (9Z)-octadecenoate</text>
        <dbReference type="Rhea" id="RHEA:64136"/>
        <dbReference type="ChEBI" id="CHEBI:15377"/>
        <dbReference type="ChEBI" id="CHEBI:30823"/>
        <dbReference type="ChEBI" id="CHEBI:58048"/>
        <dbReference type="ChEBI" id="CHEBI:149730"/>
    </reaction>
    <physiologicalReaction direction="left-to-right" evidence="15">
        <dbReference type="Rhea" id="RHEA:64137"/>
    </physiologicalReaction>
</comment>
<comment type="pathway">
    <text evidence="1">Lipid metabolism; fatty acid metabolism.</text>
</comment>
<dbReference type="GO" id="GO:0046872">
    <property type="term" value="F:metal ion binding"/>
    <property type="evidence" value="ECO:0007669"/>
    <property type="project" value="UniProtKB-KW"/>
</dbReference>
<dbReference type="OrthoDB" id="3064516at2759"/>
<dbReference type="AlphaFoldDB" id="A0A1V9XU92"/>
<comment type="catalytic activity">
    <reaction evidence="14">
        <text>N-(9Z-octadecenoyl)-L-methionine + H2O = (9Z)-octadecenoate + L-methionine</text>
        <dbReference type="Rhea" id="RHEA:64144"/>
        <dbReference type="ChEBI" id="CHEBI:15377"/>
        <dbReference type="ChEBI" id="CHEBI:30823"/>
        <dbReference type="ChEBI" id="CHEBI:57844"/>
        <dbReference type="ChEBI" id="CHEBI:149732"/>
    </reaction>
    <physiologicalReaction direction="left-to-right" evidence="14">
        <dbReference type="Rhea" id="RHEA:64145"/>
    </physiologicalReaction>
</comment>
<evidence type="ECO:0000256" key="17">
    <source>
        <dbReference type="ARBA" id="ARBA00048579"/>
    </source>
</evidence>
<evidence type="ECO:0000313" key="27">
    <source>
        <dbReference type="EMBL" id="OQR76938.1"/>
    </source>
</evidence>
<comment type="catalytic activity">
    <reaction evidence="21">
        <text>N-(9Z-octadecenoyl)-L-leucine + H2O = L-leucine + (9Z)-octadecenoate</text>
        <dbReference type="Rhea" id="RHEA:51360"/>
        <dbReference type="ChEBI" id="CHEBI:15377"/>
        <dbReference type="ChEBI" id="CHEBI:30823"/>
        <dbReference type="ChEBI" id="CHEBI:57427"/>
        <dbReference type="ChEBI" id="CHEBI:134035"/>
    </reaction>
    <physiologicalReaction direction="left-to-right" evidence="21">
        <dbReference type="Rhea" id="RHEA:51361"/>
    </physiologicalReaction>
    <physiologicalReaction direction="right-to-left" evidence="21">
        <dbReference type="Rhea" id="RHEA:51362"/>
    </physiologicalReaction>
</comment>
<gene>
    <name evidence="27" type="ORF">BIW11_00516</name>
</gene>
<dbReference type="Pfam" id="PF01546">
    <property type="entry name" value="Peptidase_M20"/>
    <property type="match status" value="1"/>
</dbReference>